<reference evidence="2 3" key="2">
    <citation type="journal article" date="2010" name="Stand. Genomic Sci.">
        <title>Complete genome sequence of Sebaldella termitidis type strain (NCTC 11300).</title>
        <authorList>
            <person name="Harmon-Smith M."/>
            <person name="Celia L."/>
            <person name="Chertkov O."/>
            <person name="Lapidus A."/>
            <person name="Copeland A."/>
            <person name="Glavina Del Rio T."/>
            <person name="Nolan M."/>
            <person name="Lucas S."/>
            <person name="Tice H."/>
            <person name="Cheng J.F."/>
            <person name="Han C."/>
            <person name="Detter J.C."/>
            <person name="Bruce D."/>
            <person name="Goodwin L."/>
            <person name="Pitluck S."/>
            <person name="Pati A."/>
            <person name="Liolios K."/>
            <person name="Ivanova N."/>
            <person name="Mavromatis K."/>
            <person name="Mikhailova N."/>
            <person name="Chen A."/>
            <person name="Palaniappan K."/>
            <person name="Land M."/>
            <person name="Hauser L."/>
            <person name="Chang Y.J."/>
            <person name="Jeffries C.D."/>
            <person name="Brettin T."/>
            <person name="Goker M."/>
            <person name="Beck B."/>
            <person name="Bristow J."/>
            <person name="Eisen J.A."/>
            <person name="Markowitz V."/>
            <person name="Hugenholtz P."/>
            <person name="Kyrpides N.C."/>
            <person name="Klenk H.P."/>
            <person name="Chen F."/>
        </authorList>
    </citation>
    <scope>NUCLEOTIDE SEQUENCE [LARGE SCALE GENOMIC DNA]</scope>
    <source>
        <strain evidence="3">ATCC 33386 / NCTC 11300</strain>
    </source>
</reference>
<gene>
    <name evidence="2" type="ordered locus">Sterm_2613</name>
</gene>
<protein>
    <recommendedName>
        <fullName evidence="4">Lipoprotein</fullName>
    </recommendedName>
</protein>
<feature type="signal peptide" evidence="1">
    <location>
        <begin position="1"/>
        <end position="24"/>
    </location>
</feature>
<proteinExistence type="predicted"/>
<reference evidence="3" key="1">
    <citation type="submission" date="2009-09" db="EMBL/GenBank/DDBJ databases">
        <title>The complete chromosome of Sebaldella termitidis ATCC 33386.</title>
        <authorList>
            <consortium name="US DOE Joint Genome Institute (JGI-PGF)"/>
            <person name="Lucas S."/>
            <person name="Copeland A."/>
            <person name="Lapidus A."/>
            <person name="Glavina del Rio T."/>
            <person name="Dalin E."/>
            <person name="Tice H."/>
            <person name="Bruce D."/>
            <person name="Goodwin L."/>
            <person name="Pitluck S."/>
            <person name="Kyrpides N."/>
            <person name="Mavromatis K."/>
            <person name="Ivanova N."/>
            <person name="Mikhailova N."/>
            <person name="Sims D."/>
            <person name="Meincke L."/>
            <person name="Brettin T."/>
            <person name="Detter J.C."/>
            <person name="Han C."/>
            <person name="Larimer F."/>
            <person name="Land M."/>
            <person name="Hauser L."/>
            <person name="Markowitz V."/>
            <person name="Cheng J.F."/>
            <person name="Hugenholtz P."/>
            <person name="Woyke T."/>
            <person name="Wu D."/>
            <person name="Eisen J.A."/>
        </authorList>
    </citation>
    <scope>NUCLEOTIDE SEQUENCE [LARGE SCALE GENOMIC DNA]</scope>
    <source>
        <strain evidence="3">ATCC 33386 / NCTC 11300</strain>
    </source>
</reference>
<evidence type="ECO:0008006" key="4">
    <source>
        <dbReference type="Google" id="ProtNLM"/>
    </source>
</evidence>
<keyword evidence="3" id="KW-1185">Reference proteome</keyword>
<accession>D1AM84</accession>
<dbReference type="Proteomes" id="UP000000845">
    <property type="component" value="Chromosome"/>
</dbReference>
<dbReference type="PROSITE" id="PS51257">
    <property type="entry name" value="PROKAR_LIPOPROTEIN"/>
    <property type="match status" value="1"/>
</dbReference>
<keyword evidence="1" id="KW-0732">Signal</keyword>
<dbReference type="HOGENOM" id="CLU_145422_0_0_0"/>
<dbReference type="EMBL" id="CP001739">
    <property type="protein sequence ID" value="ACZ09458.1"/>
    <property type="molecule type" value="Genomic_DNA"/>
</dbReference>
<evidence type="ECO:0000313" key="2">
    <source>
        <dbReference type="EMBL" id="ACZ09458.1"/>
    </source>
</evidence>
<sequence>MRNKLLILISLPIFFQLGISCCSASEYKIENGKIFWKQDLKVKQELKDVDLETFEDLDGSVKLNAHFAKDKNHVYYQGKIIKEIDSKTFEVVKCNIPTKGDPRGDCVNYIKIFKDKNGVYQIEDIRKGVLELID</sequence>
<dbReference type="Pfam" id="PF13644">
    <property type="entry name" value="DKNYY"/>
    <property type="match status" value="1"/>
</dbReference>
<evidence type="ECO:0000256" key="1">
    <source>
        <dbReference type="SAM" id="SignalP"/>
    </source>
</evidence>
<dbReference type="STRING" id="526218.Sterm_2613"/>
<dbReference type="AlphaFoldDB" id="D1AM84"/>
<dbReference type="KEGG" id="str:Sterm_2613"/>
<name>D1AM84_SEBTE</name>
<dbReference type="InterPro" id="IPR027375">
    <property type="entry name" value="DKNYY"/>
</dbReference>
<feature type="chain" id="PRO_5003019950" description="Lipoprotein" evidence="1">
    <location>
        <begin position="25"/>
        <end position="134"/>
    </location>
</feature>
<dbReference type="RefSeq" id="WP_012862052.1">
    <property type="nucleotide sequence ID" value="NC_013517.1"/>
</dbReference>
<organism evidence="2 3">
    <name type="scientific">Sebaldella termitidis (strain ATCC 33386 / NCTC 11300)</name>
    <dbReference type="NCBI Taxonomy" id="526218"/>
    <lineage>
        <taxon>Bacteria</taxon>
        <taxon>Fusobacteriati</taxon>
        <taxon>Fusobacteriota</taxon>
        <taxon>Fusobacteriia</taxon>
        <taxon>Fusobacteriales</taxon>
        <taxon>Leptotrichiaceae</taxon>
        <taxon>Sebaldella</taxon>
    </lineage>
</organism>
<evidence type="ECO:0000313" key="3">
    <source>
        <dbReference type="Proteomes" id="UP000000845"/>
    </source>
</evidence>